<name>A0A0F9T0J8_9ZZZZ</name>
<gene>
    <name evidence="3" type="ORF">LCGC14_0711030</name>
</gene>
<protein>
    <submittedName>
        <fullName evidence="3">Uncharacterized protein</fullName>
    </submittedName>
</protein>
<accession>A0A0F9T0J8</accession>
<evidence type="ECO:0000256" key="1">
    <source>
        <dbReference type="SAM" id="MobiDB-lite"/>
    </source>
</evidence>
<feature type="region of interest" description="Disordered" evidence="1">
    <location>
        <begin position="56"/>
        <end position="82"/>
    </location>
</feature>
<keyword evidence="2" id="KW-1133">Transmembrane helix</keyword>
<keyword evidence="2" id="KW-0472">Membrane</keyword>
<dbReference type="EMBL" id="LAZR01001566">
    <property type="protein sequence ID" value="KKN42651.1"/>
    <property type="molecule type" value="Genomic_DNA"/>
</dbReference>
<keyword evidence="2" id="KW-0812">Transmembrane</keyword>
<feature type="compositionally biased region" description="Basic and acidic residues" evidence="1">
    <location>
        <begin position="244"/>
        <end position="259"/>
    </location>
</feature>
<feature type="compositionally biased region" description="Low complexity" evidence="1">
    <location>
        <begin position="196"/>
        <end position="211"/>
    </location>
</feature>
<feature type="region of interest" description="Disordered" evidence="1">
    <location>
        <begin position="178"/>
        <end position="259"/>
    </location>
</feature>
<proteinExistence type="predicted"/>
<feature type="transmembrane region" description="Helical" evidence="2">
    <location>
        <begin position="32"/>
        <end position="49"/>
    </location>
</feature>
<reference evidence="3" key="1">
    <citation type="journal article" date="2015" name="Nature">
        <title>Complex archaea that bridge the gap between prokaryotes and eukaryotes.</title>
        <authorList>
            <person name="Spang A."/>
            <person name="Saw J.H."/>
            <person name="Jorgensen S.L."/>
            <person name="Zaremba-Niedzwiedzka K."/>
            <person name="Martijn J."/>
            <person name="Lind A.E."/>
            <person name="van Eijk R."/>
            <person name="Schleper C."/>
            <person name="Guy L."/>
            <person name="Ettema T.J."/>
        </authorList>
    </citation>
    <scope>NUCLEOTIDE SEQUENCE</scope>
</reference>
<comment type="caution">
    <text evidence="3">The sequence shown here is derived from an EMBL/GenBank/DDBJ whole genome shotgun (WGS) entry which is preliminary data.</text>
</comment>
<organism evidence="3">
    <name type="scientific">marine sediment metagenome</name>
    <dbReference type="NCBI Taxonomy" id="412755"/>
    <lineage>
        <taxon>unclassified sequences</taxon>
        <taxon>metagenomes</taxon>
        <taxon>ecological metagenomes</taxon>
    </lineage>
</organism>
<sequence length="259" mass="27836">MTEQMPDLGIGRVTSGVKASFERIKAWAKKNPALVVAIIAGVVILALLLKRKQPTGRVGIDKPREGNGDPLGGIGSGVPGTEAVPEAEDIELPIPAAPPPPPSSSSGVDTSTPYVPYVVPQTLLSELVSNVVKVRQGAGEFKRPERAGPSKIDLQRRIGRGPMAGWTGLELMRVARGDPRHNVPVGGTVPRYPSQSSRPAYSRRGPSSRSRPSSRRESSPSRRGPPPRRGPPSQRRRPGAGYREAARRGRDRDRRGGRR</sequence>
<evidence type="ECO:0000256" key="2">
    <source>
        <dbReference type="SAM" id="Phobius"/>
    </source>
</evidence>
<feature type="compositionally biased region" description="Gly residues" evidence="1">
    <location>
        <begin position="69"/>
        <end position="78"/>
    </location>
</feature>
<evidence type="ECO:0000313" key="3">
    <source>
        <dbReference type="EMBL" id="KKN42651.1"/>
    </source>
</evidence>
<dbReference type="AlphaFoldDB" id="A0A0F9T0J8"/>